<evidence type="ECO:0000313" key="5">
    <source>
        <dbReference type="EMBL" id="SFG16849.1"/>
    </source>
</evidence>
<dbReference type="InterPro" id="IPR028978">
    <property type="entry name" value="Chorismate_lyase_/UTRA_dom_sf"/>
</dbReference>
<dbReference type="GO" id="GO:0003700">
    <property type="term" value="F:DNA-binding transcription factor activity"/>
    <property type="evidence" value="ECO:0007669"/>
    <property type="project" value="InterPro"/>
</dbReference>
<evidence type="ECO:0000313" key="6">
    <source>
        <dbReference type="Proteomes" id="UP000198897"/>
    </source>
</evidence>
<dbReference type="EMBL" id="FOOG01000026">
    <property type="protein sequence ID" value="SFG16849.1"/>
    <property type="molecule type" value="Genomic_DNA"/>
</dbReference>
<evidence type="ECO:0000256" key="2">
    <source>
        <dbReference type="ARBA" id="ARBA00023125"/>
    </source>
</evidence>
<organism evidence="5 6">
    <name type="scientific">Halobacillus alkaliphilus</name>
    <dbReference type="NCBI Taxonomy" id="396056"/>
    <lineage>
        <taxon>Bacteria</taxon>
        <taxon>Bacillati</taxon>
        <taxon>Bacillota</taxon>
        <taxon>Bacilli</taxon>
        <taxon>Bacillales</taxon>
        <taxon>Bacillaceae</taxon>
        <taxon>Halobacillus</taxon>
    </lineage>
</organism>
<dbReference type="OrthoDB" id="149756at2"/>
<dbReference type="CDD" id="cd07377">
    <property type="entry name" value="WHTH_GntR"/>
    <property type="match status" value="1"/>
</dbReference>
<protein>
    <submittedName>
        <fullName evidence="5">Transcriptional regulator, GntR family</fullName>
    </submittedName>
</protein>
<name>A0A1I2PP01_9BACI</name>
<dbReference type="InterPro" id="IPR036390">
    <property type="entry name" value="WH_DNA-bd_sf"/>
</dbReference>
<dbReference type="Gene3D" id="3.40.1410.10">
    <property type="entry name" value="Chorismate lyase-like"/>
    <property type="match status" value="1"/>
</dbReference>
<dbReference type="InterPro" id="IPR011663">
    <property type="entry name" value="UTRA"/>
</dbReference>
<dbReference type="RefSeq" id="WP_089752592.1">
    <property type="nucleotide sequence ID" value="NZ_FOOG01000026.1"/>
</dbReference>
<dbReference type="InterPro" id="IPR050679">
    <property type="entry name" value="Bact_HTH_transcr_reg"/>
</dbReference>
<keyword evidence="1" id="KW-0805">Transcription regulation</keyword>
<dbReference type="AlphaFoldDB" id="A0A1I2PP01"/>
<dbReference type="Pfam" id="PF07702">
    <property type="entry name" value="UTRA"/>
    <property type="match status" value="1"/>
</dbReference>
<sequence>MADNQRKLPLYIQIKNKMIHNVKNGLWKPGDAIPSESQLIEMYNVSRTTIRQSIRELVQNGVLETRRGAPAKVRTIPPEEGVNPGVLHHEKGTHFSIKVIRSGKASYALHARSSLELTEEEEMFLIERIRLADGKPIAYQQLFLPYSIGKTIENDIDTSFDIFPRLGQQGIFYTNIQEDVSASNATSFEADVLGIIPGEALIDIERTTTGSGSKPIEYSRTKYIPSGFNYKVEIGS</sequence>
<dbReference type="InterPro" id="IPR036388">
    <property type="entry name" value="WH-like_DNA-bd_sf"/>
</dbReference>
<accession>A0A1I2PP01</accession>
<dbReference type="SMART" id="SM00866">
    <property type="entry name" value="UTRA"/>
    <property type="match status" value="1"/>
</dbReference>
<dbReference type="GO" id="GO:0003677">
    <property type="term" value="F:DNA binding"/>
    <property type="evidence" value="ECO:0007669"/>
    <property type="project" value="UniProtKB-KW"/>
</dbReference>
<reference evidence="6" key="1">
    <citation type="submission" date="2016-10" db="EMBL/GenBank/DDBJ databases">
        <authorList>
            <person name="Varghese N."/>
            <person name="Submissions S."/>
        </authorList>
    </citation>
    <scope>NUCLEOTIDE SEQUENCE [LARGE SCALE GENOMIC DNA]</scope>
    <source>
        <strain evidence="6">FP5</strain>
    </source>
</reference>
<dbReference type="Gene3D" id="1.10.10.10">
    <property type="entry name" value="Winged helix-like DNA-binding domain superfamily/Winged helix DNA-binding domain"/>
    <property type="match status" value="1"/>
</dbReference>
<keyword evidence="6" id="KW-1185">Reference proteome</keyword>
<evidence type="ECO:0000256" key="1">
    <source>
        <dbReference type="ARBA" id="ARBA00023015"/>
    </source>
</evidence>
<dbReference type="SMART" id="SM00345">
    <property type="entry name" value="HTH_GNTR"/>
    <property type="match status" value="1"/>
</dbReference>
<dbReference type="SUPFAM" id="SSF64288">
    <property type="entry name" value="Chorismate lyase-like"/>
    <property type="match status" value="1"/>
</dbReference>
<dbReference type="SUPFAM" id="SSF46785">
    <property type="entry name" value="Winged helix' DNA-binding domain"/>
    <property type="match status" value="1"/>
</dbReference>
<dbReference type="Pfam" id="PF00392">
    <property type="entry name" value="GntR"/>
    <property type="match status" value="1"/>
</dbReference>
<dbReference type="PANTHER" id="PTHR44846:SF1">
    <property type="entry name" value="MANNOSYL-D-GLYCERATE TRANSPORT_METABOLISM SYSTEM REPRESSOR MNGR-RELATED"/>
    <property type="match status" value="1"/>
</dbReference>
<dbReference type="PANTHER" id="PTHR44846">
    <property type="entry name" value="MANNOSYL-D-GLYCERATE TRANSPORT/METABOLISM SYSTEM REPRESSOR MNGR-RELATED"/>
    <property type="match status" value="1"/>
</dbReference>
<dbReference type="InterPro" id="IPR000524">
    <property type="entry name" value="Tscrpt_reg_HTH_GntR"/>
</dbReference>
<feature type="domain" description="HTH gntR-type" evidence="4">
    <location>
        <begin position="8"/>
        <end position="76"/>
    </location>
</feature>
<gene>
    <name evidence="5" type="ORF">SAMN05216353_12625</name>
</gene>
<dbReference type="PROSITE" id="PS50949">
    <property type="entry name" value="HTH_GNTR"/>
    <property type="match status" value="1"/>
</dbReference>
<keyword evidence="3" id="KW-0804">Transcription</keyword>
<proteinExistence type="predicted"/>
<keyword evidence="2" id="KW-0238">DNA-binding</keyword>
<dbReference type="PRINTS" id="PR00035">
    <property type="entry name" value="HTHGNTR"/>
</dbReference>
<evidence type="ECO:0000259" key="4">
    <source>
        <dbReference type="PROSITE" id="PS50949"/>
    </source>
</evidence>
<dbReference type="Proteomes" id="UP000198897">
    <property type="component" value="Unassembled WGS sequence"/>
</dbReference>
<evidence type="ECO:0000256" key="3">
    <source>
        <dbReference type="ARBA" id="ARBA00023163"/>
    </source>
</evidence>
<dbReference type="GO" id="GO:0045892">
    <property type="term" value="P:negative regulation of DNA-templated transcription"/>
    <property type="evidence" value="ECO:0007669"/>
    <property type="project" value="TreeGrafter"/>
</dbReference>